<name>A0ABR1P050_DIAER</name>
<comment type="caution">
    <text evidence="2">The sequence shown here is derived from an EMBL/GenBank/DDBJ whole genome shotgun (WGS) entry which is preliminary data.</text>
</comment>
<keyword evidence="3" id="KW-1185">Reference proteome</keyword>
<feature type="domain" description="2EXR" evidence="1">
    <location>
        <begin position="1"/>
        <end position="74"/>
    </location>
</feature>
<dbReference type="EMBL" id="JAKNSF020000067">
    <property type="protein sequence ID" value="KAK7722030.1"/>
    <property type="molecule type" value="Genomic_DNA"/>
</dbReference>
<evidence type="ECO:0000313" key="2">
    <source>
        <dbReference type="EMBL" id="KAK7722030.1"/>
    </source>
</evidence>
<proteinExistence type="predicted"/>
<organism evidence="2 3">
    <name type="scientific">Diaporthe eres</name>
    <name type="common">Phomopsis oblonga</name>
    <dbReference type="NCBI Taxonomy" id="83184"/>
    <lineage>
        <taxon>Eukaryota</taxon>
        <taxon>Fungi</taxon>
        <taxon>Dikarya</taxon>
        <taxon>Ascomycota</taxon>
        <taxon>Pezizomycotina</taxon>
        <taxon>Sordariomycetes</taxon>
        <taxon>Sordariomycetidae</taxon>
        <taxon>Diaporthales</taxon>
        <taxon>Diaporthaceae</taxon>
        <taxon>Diaporthe</taxon>
        <taxon>Diaporthe eres species complex</taxon>
    </lineage>
</organism>
<dbReference type="Pfam" id="PF20150">
    <property type="entry name" value="2EXR"/>
    <property type="match status" value="1"/>
</dbReference>
<protein>
    <recommendedName>
        <fullName evidence="1">2EXR domain-containing protein</fullName>
    </recommendedName>
</protein>
<dbReference type="InterPro" id="IPR045518">
    <property type="entry name" value="2EXR"/>
</dbReference>
<dbReference type="Proteomes" id="UP001430848">
    <property type="component" value="Unassembled WGS sequence"/>
</dbReference>
<accession>A0ABR1P050</accession>
<sequence>MPAELRDAVWEEALESPSVLCFTVNLTWNPEDQTHVMSFTPDAHPEASIRQQWTLLRTCHEARRNALKFLTVLTLYRLNPSNGKITEYKMPFDSETTCLCVDGCGELDTSAEKVGNAKGLDFARDVKRLAFVVHDEAFKDGKFCLASLSKGARAGDLRRLAFLFHNTLQIAGITMSSFKIRKLLGDEAFASLFSFQPFVQKDLVEGLYLTKPYLERYGMLRHALLSTFEGWNGRIRAALHRAGLFSILDKVNQANTIELWRSCERDRHVLAEIGAWSDAVSYLLEQATRED</sequence>
<gene>
    <name evidence="2" type="ORF">SLS63_009311</name>
</gene>
<evidence type="ECO:0000313" key="3">
    <source>
        <dbReference type="Proteomes" id="UP001430848"/>
    </source>
</evidence>
<evidence type="ECO:0000259" key="1">
    <source>
        <dbReference type="Pfam" id="PF20150"/>
    </source>
</evidence>
<reference evidence="2 3" key="1">
    <citation type="submission" date="2024-02" db="EMBL/GenBank/DDBJ databases">
        <title>De novo assembly and annotation of 12 fungi associated with fruit tree decline syndrome in Ontario, Canada.</title>
        <authorList>
            <person name="Sulman M."/>
            <person name="Ellouze W."/>
            <person name="Ilyukhin E."/>
        </authorList>
    </citation>
    <scope>NUCLEOTIDE SEQUENCE [LARGE SCALE GENOMIC DNA]</scope>
    <source>
        <strain evidence="2 3">M169</strain>
    </source>
</reference>